<keyword evidence="3" id="KW-0281">Fimbrium</keyword>
<evidence type="ECO:0000313" key="6">
    <source>
        <dbReference type="Proteomes" id="UP000000420"/>
    </source>
</evidence>
<evidence type="ECO:0000256" key="3">
    <source>
        <dbReference type="RuleBase" id="RU000389"/>
    </source>
</evidence>
<dbReference type="InterPro" id="IPR045584">
    <property type="entry name" value="Pilin-like"/>
</dbReference>
<accession>A0A0H2X4J8</accession>
<evidence type="ECO:0000256" key="4">
    <source>
        <dbReference type="SAM" id="Phobius"/>
    </source>
</evidence>
<dbReference type="NCBIfam" id="TIGR02532">
    <property type="entry name" value="IV_pilin_GFxxxE"/>
    <property type="match status" value="1"/>
</dbReference>
<gene>
    <name evidence="5" type="ordered locus">XC_1059</name>
</gene>
<name>A0A0H2X4J8_XANC8</name>
<evidence type="ECO:0000256" key="1">
    <source>
        <dbReference type="ARBA" id="ARBA00005233"/>
    </source>
</evidence>
<dbReference type="GO" id="GO:0007155">
    <property type="term" value="P:cell adhesion"/>
    <property type="evidence" value="ECO:0007669"/>
    <property type="project" value="InterPro"/>
</dbReference>
<keyword evidence="4" id="KW-1133">Transmembrane helix</keyword>
<protein>
    <submittedName>
        <fullName evidence="5">Pilin</fullName>
    </submittedName>
</protein>
<evidence type="ECO:0000313" key="5">
    <source>
        <dbReference type="EMBL" id="AAY48129.1"/>
    </source>
</evidence>
<dbReference type="EMBL" id="CP000050">
    <property type="protein sequence ID" value="AAY48129.1"/>
    <property type="molecule type" value="Genomic_DNA"/>
</dbReference>
<dbReference type="Gene3D" id="3.30.700.10">
    <property type="entry name" value="Glycoprotein, Type 4 Pilin"/>
    <property type="match status" value="1"/>
</dbReference>
<dbReference type="PANTHER" id="PTHR30093">
    <property type="entry name" value="GENERAL SECRETION PATHWAY PROTEIN G"/>
    <property type="match status" value="1"/>
</dbReference>
<keyword evidence="4" id="KW-0812">Transmembrane</keyword>
<dbReference type="SUPFAM" id="SSF54523">
    <property type="entry name" value="Pili subunits"/>
    <property type="match status" value="1"/>
</dbReference>
<dbReference type="SMR" id="A0A0H2X4J8"/>
<organism evidence="5 6">
    <name type="scientific">Xanthomonas campestris pv. campestris (strain 8004)</name>
    <dbReference type="NCBI Taxonomy" id="314565"/>
    <lineage>
        <taxon>Bacteria</taxon>
        <taxon>Pseudomonadati</taxon>
        <taxon>Pseudomonadota</taxon>
        <taxon>Gammaproteobacteria</taxon>
        <taxon>Lysobacterales</taxon>
        <taxon>Lysobacteraceae</taxon>
        <taxon>Xanthomonas</taxon>
    </lineage>
</organism>
<dbReference type="Pfam" id="PF07963">
    <property type="entry name" value="N_methyl"/>
    <property type="match status" value="1"/>
</dbReference>
<keyword evidence="2" id="KW-0488">Methylation</keyword>
<proteinExistence type="inferred from homology"/>
<feature type="transmembrane region" description="Helical" evidence="4">
    <location>
        <begin position="7"/>
        <end position="29"/>
    </location>
</feature>
<dbReference type="Proteomes" id="UP000000420">
    <property type="component" value="Chromosome"/>
</dbReference>
<keyword evidence="4" id="KW-0472">Membrane</keyword>
<dbReference type="AlphaFoldDB" id="A0A0H2X4J8"/>
<evidence type="ECO:0000256" key="2">
    <source>
        <dbReference type="ARBA" id="ARBA00022481"/>
    </source>
</evidence>
<dbReference type="PANTHER" id="PTHR30093:SF34">
    <property type="entry name" value="PREPILIN PEPTIDASE-DEPENDENT PROTEIN D"/>
    <property type="match status" value="1"/>
</dbReference>
<dbReference type="PROSITE" id="PS00409">
    <property type="entry name" value="PROKAR_NTER_METHYL"/>
    <property type="match status" value="1"/>
</dbReference>
<dbReference type="InterPro" id="IPR012902">
    <property type="entry name" value="N_methyl_site"/>
</dbReference>
<dbReference type="GO" id="GO:0044096">
    <property type="term" value="C:type IV pilus"/>
    <property type="evidence" value="ECO:0007669"/>
    <property type="project" value="TreeGrafter"/>
</dbReference>
<dbReference type="KEGG" id="xcb:XC_1059"/>
<comment type="similarity">
    <text evidence="1 3">Belongs to the N-Me-Phe pilin family.</text>
</comment>
<dbReference type="HOGENOM" id="CLU_091705_4_0_6"/>
<sequence>MRVRGFTLIELMIVVAVIAILAAIALPAYQDYLVRAQVSEGLSLASGAKVAVEEFHWAKSASPSTNIEAGLGSPESIKGKYVSSVTVEVDGVITVAFSSGDASRSIRTSHLQLVPDWSGAGSTVWRCNGSGTTIQSKYLPQACR</sequence>
<dbReference type="GO" id="GO:0043107">
    <property type="term" value="P:type IV pilus-dependent motility"/>
    <property type="evidence" value="ECO:0007669"/>
    <property type="project" value="TreeGrafter"/>
</dbReference>
<reference evidence="5 6" key="1">
    <citation type="journal article" date="2005" name="Genome Res.">
        <title>Comparative and functional genomic analyses of the pathogenicity of phytopathogen Xanthomonas campestris pv. campestris.</title>
        <authorList>
            <person name="Qian W."/>
            <person name="Jia Y."/>
            <person name="Ren S.X."/>
            <person name="He Y.Q."/>
            <person name="Feng J.X."/>
            <person name="Lu L.F."/>
            <person name="Sun Q."/>
            <person name="Ying G."/>
            <person name="Tang D.J."/>
            <person name="Tang H."/>
            <person name="Wu W."/>
            <person name="Hao P."/>
            <person name="Wang L."/>
            <person name="Jiang B.L."/>
            <person name="Zeng S."/>
            <person name="Gu W.Y."/>
            <person name="Lu G."/>
            <person name="Rong L."/>
            <person name="Tian Y."/>
            <person name="Yao Z."/>
            <person name="Fu G."/>
            <person name="Chen B."/>
            <person name="Fang R."/>
            <person name="Qiang B."/>
            <person name="Chen Z."/>
            <person name="Zhao G.P."/>
            <person name="Tang J.L."/>
            <person name="He C."/>
        </authorList>
    </citation>
    <scope>NUCLEOTIDE SEQUENCE [LARGE SCALE GENOMIC DNA]</scope>
    <source>
        <strain evidence="5 6">8004</strain>
    </source>
</reference>
<dbReference type="InterPro" id="IPR001082">
    <property type="entry name" value="Pilin"/>
</dbReference>
<dbReference type="Pfam" id="PF00114">
    <property type="entry name" value="Pilin"/>
    <property type="match status" value="1"/>
</dbReference>